<dbReference type="InterPro" id="IPR042092">
    <property type="entry name" value="PsdUridine_s_RsuA/RluB/E/F_cat"/>
</dbReference>
<dbReference type="GO" id="GO:0000455">
    <property type="term" value="P:enzyme-directed rRNA pseudouridine synthesis"/>
    <property type="evidence" value="ECO:0007669"/>
    <property type="project" value="UniProtKB-ARBA"/>
</dbReference>
<evidence type="ECO:0000313" key="6">
    <source>
        <dbReference type="EMBL" id="EOD01088.1"/>
    </source>
</evidence>
<reference evidence="6 7" key="1">
    <citation type="journal article" date="2015" name="Geomicrobiol. J.">
        <title>Caldisalinibacter kiritimatiensis gen. nov., sp. nov., a moderately thermohalophilic thiosulfate-reducing bacterium from a hypersaline microbial mat.</title>
        <authorList>
            <person name="Ben Hania W."/>
            <person name="Joseph M."/>
            <person name="Fiebig A."/>
            <person name="Bunk B."/>
            <person name="Klenk H.-P."/>
            <person name="Fardeau M.-L."/>
            <person name="Spring S."/>
        </authorList>
    </citation>
    <scope>NUCLEOTIDE SEQUENCE [LARGE SCALE GENOMIC DNA]</scope>
    <source>
        <strain evidence="6 7">L21-TH-D2</strain>
    </source>
</reference>
<dbReference type="Gene3D" id="3.30.70.1560">
    <property type="entry name" value="Alpha-L RNA-binding motif"/>
    <property type="match status" value="1"/>
</dbReference>
<feature type="domain" description="RNA-binding S4" evidence="5">
    <location>
        <begin position="1"/>
        <end position="65"/>
    </location>
</feature>
<accession>R1AV82</accession>
<dbReference type="InterPro" id="IPR006145">
    <property type="entry name" value="PsdUridine_synth_RsuA/RluA"/>
</dbReference>
<proteinExistence type="inferred from homology"/>
<dbReference type="RefSeq" id="WP_006310317.1">
    <property type="nucleotide sequence ID" value="NZ_ARZA01000086.1"/>
</dbReference>
<dbReference type="Gene3D" id="3.10.290.10">
    <property type="entry name" value="RNA-binding S4 domain"/>
    <property type="match status" value="1"/>
</dbReference>
<dbReference type="SUPFAM" id="SSF55120">
    <property type="entry name" value="Pseudouridine synthase"/>
    <property type="match status" value="1"/>
</dbReference>
<dbReference type="InterPro" id="IPR020103">
    <property type="entry name" value="PsdUridine_synth_cat_dom_sf"/>
</dbReference>
<dbReference type="EC" id="5.4.99.-" evidence="4"/>
<keyword evidence="7" id="KW-1185">Reference proteome</keyword>
<dbReference type="InterPro" id="IPR036986">
    <property type="entry name" value="S4_RNA-bd_sf"/>
</dbReference>
<protein>
    <recommendedName>
        <fullName evidence="4">Pseudouridine synthase</fullName>
        <ecNumber evidence="4">5.4.99.-</ecNumber>
    </recommendedName>
</protein>
<dbReference type="CDD" id="cd00165">
    <property type="entry name" value="S4"/>
    <property type="match status" value="1"/>
</dbReference>
<comment type="similarity">
    <text evidence="1 4">Belongs to the pseudouridine synthase RsuA family.</text>
</comment>
<dbReference type="PROSITE" id="PS50889">
    <property type="entry name" value="S4"/>
    <property type="match status" value="1"/>
</dbReference>
<dbReference type="STRING" id="1304284.L21TH_0851"/>
<evidence type="ECO:0000256" key="3">
    <source>
        <dbReference type="PROSITE-ProRule" id="PRU00182"/>
    </source>
</evidence>
<keyword evidence="3" id="KW-0694">RNA-binding</keyword>
<comment type="caution">
    <text evidence="6">The sequence shown here is derived from an EMBL/GenBank/DDBJ whole genome shotgun (WGS) entry which is preliminary data.</text>
</comment>
<dbReference type="EMBL" id="ARZA01000086">
    <property type="protein sequence ID" value="EOD01088.1"/>
    <property type="molecule type" value="Genomic_DNA"/>
</dbReference>
<dbReference type="SUPFAM" id="SSF55174">
    <property type="entry name" value="Alpha-L RNA-binding motif"/>
    <property type="match status" value="1"/>
</dbReference>
<dbReference type="CDD" id="cd02870">
    <property type="entry name" value="PseudoU_synth_RsuA_like"/>
    <property type="match status" value="1"/>
</dbReference>
<sequence>MRLQKYMAKCGIASRRKSEHLIQKGLIKVNGNVITELGYKIDPANDIVEYKNKIIKMEEKKVYILLNKPVGYITTVKDQFNRPTVLDLIKEVKERVYPVGRLDFDTSGLLIITNDGELTYKLTHPSHEIVKTYIAKVKGIPNESKLNNFRNGLYIDGYITSKADINVIRELKNSSVLKIKIHEGKNRQVRKMCAKIGHPVISLKRIAIGKLRLNDLPKGQWRFLTQKEIEYLKSI</sequence>
<dbReference type="Pfam" id="PF01479">
    <property type="entry name" value="S4"/>
    <property type="match status" value="1"/>
</dbReference>
<dbReference type="GO" id="GO:0120159">
    <property type="term" value="F:rRNA pseudouridine synthase activity"/>
    <property type="evidence" value="ECO:0007669"/>
    <property type="project" value="UniProtKB-ARBA"/>
</dbReference>
<dbReference type="PANTHER" id="PTHR47683">
    <property type="entry name" value="PSEUDOURIDINE SYNTHASE FAMILY PROTEIN-RELATED"/>
    <property type="match status" value="1"/>
</dbReference>
<dbReference type="FunFam" id="3.10.290.10:FF:000003">
    <property type="entry name" value="Pseudouridine synthase"/>
    <property type="match status" value="1"/>
</dbReference>
<dbReference type="PROSITE" id="PS01149">
    <property type="entry name" value="PSI_RSU"/>
    <property type="match status" value="1"/>
</dbReference>
<dbReference type="PATRIC" id="fig|1304284.3.peg.836"/>
<evidence type="ECO:0000256" key="4">
    <source>
        <dbReference type="RuleBase" id="RU003887"/>
    </source>
</evidence>
<evidence type="ECO:0000256" key="2">
    <source>
        <dbReference type="ARBA" id="ARBA00023235"/>
    </source>
</evidence>
<dbReference type="InterPro" id="IPR020094">
    <property type="entry name" value="TruA/RsuA/RluB/E/F_N"/>
</dbReference>
<dbReference type="PANTHER" id="PTHR47683:SF2">
    <property type="entry name" value="RNA-BINDING S4 DOMAIN-CONTAINING PROTEIN"/>
    <property type="match status" value="1"/>
</dbReference>
<evidence type="ECO:0000256" key="1">
    <source>
        <dbReference type="ARBA" id="ARBA00008348"/>
    </source>
</evidence>
<keyword evidence="2 4" id="KW-0413">Isomerase</keyword>
<dbReference type="Gene3D" id="3.30.70.580">
    <property type="entry name" value="Pseudouridine synthase I, catalytic domain, N-terminal subdomain"/>
    <property type="match status" value="1"/>
</dbReference>
<dbReference type="eggNOG" id="COG1187">
    <property type="taxonomic scope" value="Bacteria"/>
</dbReference>
<name>R1AV82_9FIRM</name>
<dbReference type="InterPro" id="IPR002942">
    <property type="entry name" value="S4_RNA-bd"/>
</dbReference>
<dbReference type="InterPro" id="IPR018496">
    <property type="entry name" value="PsdUridine_synth_RsuA/RluB_CS"/>
</dbReference>
<dbReference type="AlphaFoldDB" id="R1AV82"/>
<dbReference type="GO" id="GO:0003723">
    <property type="term" value="F:RNA binding"/>
    <property type="evidence" value="ECO:0007669"/>
    <property type="project" value="UniProtKB-KW"/>
</dbReference>
<organism evidence="6 7">
    <name type="scientific">Caldisalinibacter kiritimatiensis</name>
    <dbReference type="NCBI Taxonomy" id="1304284"/>
    <lineage>
        <taxon>Bacteria</taxon>
        <taxon>Bacillati</taxon>
        <taxon>Bacillota</taxon>
        <taxon>Tissierellia</taxon>
        <taxon>Tissierellales</taxon>
        <taxon>Thermohalobacteraceae</taxon>
        <taxon>Caldisalinibacter</taxon>
    </lineage>
</organism>
<dbReference type="InterPro" id="IPR050343">
    <property type="entry name" value="RsuA_PseudoU_synthase"/>
</dbReference>
<dbReference type="NCBIfam" id="TIGR00093">
    <property type="entry name" value="pseudouridine synthase"/>
    <property type="match status" value="1"/>
</dbReference>
<evidence type="ECO:0000313" key="7">
    <source>
        <dbReference type="Proteomes" id="UP000013378"/>
    </source>
</evidence>
<gene>
    <name evidence="6" type="ORF">L21TH_0851</name>
</gene>
<dbReference type="Pfam" id="PF00849">
    <property type="entry name" value="PseudoU_synth_2"/>
    <property type="match status" value="1"/>
</dbReference>
<dbReference type="Proteomes" id="UP000013378">
    <property type="component" value="Unassembled WGS sequence"/>
</dbReference>
<dbReference type="InterPro" id="IPR000748">
    <property type="entry name" value="PsdUridine_synth_RsuA/RluB/E/F"/>
</dbReference>
<dbReference type="SMART" id="SM00363">
    <property type="entry name" value="S4"/>
    <property type="match status" value="1"/>
</dbReference>
<evidence type="ECO:0000259" key="5">
    <source>
        <dbReference type="SMART" id="SM00363"/>
    </source>
</evidence>